<evidence type="ECO:0000313" key="3">
    <source>
        <dbReference type="Proteomes" id="UP000327013"/>
    </source>
</evidence>
<feature type="compositionally biased region" description="Basic and acidic residues" evidence="1">
    <location>
        <begin position="166"/>
        <end position="179"/>
    </location>
</feature>
<organism evidence="2 3">
    <name type="scientific">Carpinus fangiana</name>
    <dbReference type="NCBI Taxonomy" id="176857"/>
    <lineage>
        <taxon>Eukaryota</taxon>
        <taxon>Viridiplantae</taxon>
        <taxon>Streptophyta</taxon>
        <taxon>Embryophyta</taxon>
        <taxon>Tracheophyta</taxon>
        <taxon>Spermatophyta</taxon>
        <taxon>Magnoliopsida</taxon>
        <taxon>eudicotyledons</taxon>
        <taxon>Gunneridae</taxon>
        <taxon>Pentapetalae</taxon>
        <taxon>rosids</taxon>
        <taxon>fabids</taxon>
        <taxon>Fagales</taxon>
        <taxon>Betulaceae</taxon>
        <taxon>Carpinus</taxon>
    </lineage>
</organism>
<evidence type="ECO:0000313" key="2">
    <source>
        <dbReference type="EMBL" id="KAE8076457.1"/>
    </source>
</evidence>
<sequence length="179" mass="20604">MRVRAFLKEWQALVRDAAAKQENYNAQVRKKSCRVMVVTSWHSALLLPCSSHLSNTDTERESCRQGITSPHKHNPFGCLIQSHTLKISILQQKKSNPSNNKIINKAKTKKPGCLKDSQRRQPTQLLSMHHLRTHQDSQVPYRSRPEIRTLSLRTPLYNPTLQQREAGTERGAATERFLR</sequence>
<proteinExistence type="predicted"/>
<gene>
    <name evidence="2" type="ORF">FH972_015104</name>
</gene>
<accession>A0A5N6REY7</accession>
<keyword evidence="3" id="KW-1185">Reference proteome</keyword>
<dbReference type="AlphaFoldDB" id="A0A5N6REY7"/>
<reference evidence="2 3" key="1">
    <citation type="submission" date="2019-06" db="EMBL/GenBank/DDBJ databases">
        <title>A chromosomal-level reference genome of Carpinus fangiana (Coryloideae, Betulaceae).</title>
        <authorList>
            <person name="Yang X."/>
            <person name="Wang Z."/>
            <person name="Zhang L."/>
            <person name="Hao G."/>
            <person name="Liu J."/>
            <person name="Yang Y."/>
        </authorList>
    </citation>
    <scope>NUCLEOTIDE SEQUENCE [LARGE SCALE GENOMIC DNA]</scope>
    <source>
        <strain evidence="2">Cfa_2016G</strain>
        <tissue evidence="2">Leaf</tissue>
    </source>
</reference>
<name>A0A5N6REY7_9ROSI</name>
<evidence type="ECO:0000256" key="1">
    <source>
        <dbReference type="SAM" id="MobiDB-lite"/>
    </source>
</evidence>
<protein>
    <submittedName>
        <fullName evidence="2">Uncharacterized protein</fullName>
    </submittedName>
</protein>
<dbReference type="EMBL" id="CM017326">
    <property type="protein sequence ID" value="KAE8076457.1"/>
    <property type="molecule type" value="Genomic_DNA"/>
</dbReference>
<feature type="region of interest" description="Disordered" evidence="1">
    <location>
        <begin position="159"/>
        <end position="179"/>
    </location>
</feature>
<dbReference type="Proteomes" id="UP000327013">
    <property type="component" value="Chromosome 6"/>
</dbReference>